<accession>A0A5J6VM64</accession>
<sequence length="133" mass="15346">MSQKMVQSNINTGKNINQIIDISKVVIEFITYFYTNLLGNPNVLITSGALRDFTTLKFKGVKYTGTELLQALNYIKTLIAPIGGYHSYEFIDCGSRRIDIIVNFKKDTNIFVQHFTLCFNKKWYIKNSMFIII</sequence>
<proteinExistence type="predicted"/>
<protein>
    <submittedName>
        <fullName evidence="1">Uncharacterized protein</fullName>
    </submittedName>
</protein>
<name>A0A5J6VM64_9VIRU</name>
<evidence type="ECO:0000313" key="1">
    <source>
        <dbReference type="EMBL" id="QFG74697.1"/>
    </source>
</evidence>
<reference evidence="1" key="1">
    <citation type="journal article" date="2019" name="Philos. Trans. R. Soc. Lond., B, Biol. Sci.">
        <title>Targeted metagenomic recovery of four divergent viruses reveals shared and distinctive characteristics of giant viruses of marine eukaryotes.</title>
        <authorList>
            <person name="Needham D.M."/>
            <person name="Poirier C."/>
            <person name="Hehenberger E."/>
            <person name="Jimenez V."/>
            <person name="Swalwell J.E."/>
            <person name="Santoro A.E."/>
            <person name="Worden A.Z."/>
        </authorList>
    </citation>
    <scope>NUCLEOTIDE SEQUENCE</scope>
    <source>
        <strain evidence="1">MPacV-611</strain>
    </source>
</reference>
<organism evidence="1">
    <name type="scientific">Megaviridae environmental sample</name>
    <dbReference type="NCBI Taxonomy" id="1737588"/>
    <lineage>
        <taxon>Viruses</taxon>
        <taxon>Varidnaviria</taxon>
        <taxon>Bamfordvirae</taxon>
        <taxon>Nucleocytoviricota</taxon>
        <taxon>Megaviricetes</taxon>
        <taxon>Imitervirales</taxon>
        <taxon>Mimiviridae</taxon>
        <taxon>environmental samples</taxon>
    </lineage>
</organism>
<dbReference type="EMBL" id="MN448290">
    <property type="protein sequence ID" value="QFG74697.1"/>
    <property type="molecule type" value="Genomic_DNA"/>
</dbReference>